<dbReference type="Gene3D" id="1.10.1380.10">
    <property type="entry name" value="Neutral endopeptidase , domain2"/>
    <property type="match status" value="1"/>
</dbReference>
<keyword evidence="9" id="KW-0812">Transmembrane</keyword>
<dbReference type="SUPFAM" id="SSF55486">
    <property type="entry name" value="Metalloproteases ('zincins'), catalytic domain"/>
    <property type="match status" value="1"/>
</dbReference>
<dbReference type="OrthoDB" id="6696837at2759"/>
<accession>A0A834IV97</accession>
<evidence type="ECO:0000256" key="2">
    <source>
        <dbReference type="ARBA" id="ARBA00004401"/>
    </source>
</evidence>
<evidence type="ECO:0000256" key="9">
    <source>
        <dbReference type="SAM" id="Phobius"/>
    </source>
</evidence>
<sequence>MDNGKTMIKKVNHRKSIKEFWNEQSKRQRKIIYMLLGIIGITIITILICILLIFGNPILCQTEYCQTAANQIRNFIDESQEPCDDFYRFACGMFTRNFSNERYDIQSVRHLMQEDIQLDIKKMLQEAPDNTDNPTFNLAKKFYKTCMNEKAIEQQGLRKIEKIFKEIGGWPILEGPDWDSEKFDFIKAVRILRNNGINTDFFFNISVEVDREKLDRYILVIHDKFYSPAEVSPNSKKDFLDYMIDVASQFDATNANLWKDQNDVLELMLLLAKISKESNKSNQTNLYNLHTLPELQHEYPTIPWFEYIQSIFGTHVTLHFDDIVSVSEPIYLKKLETVLRNTEKRILANFIGWQTVQNLINFLPSKILDKAYAFLSKVNGKFDKTPRWRMCVEATRKVLTPAINLAYVDRYFNESMRANITQLIRNVKTEFKRTLLMSDWLDEETKRRIVKTLVSSVEKIFSVTDIVDILEENTAYDDVEINENKLLEAVLHLDFISMNIHYSLIRKPVLDQWVKTQEFLSGLNIQYSPIENKLKFPLGLLRGIYYNDNRPDYMNYGLFGTVLAHQISHIFIEAKAYHVEEPTSNRQRLYSWWTPLSLSRYIDKLECVSNQYSRYEIRELNNIRTNVLITRDEDVADLAGLKVAYAAYSEQEWRYGRQPTLPDLKYTPKQLFWISSALQFCSKYSTRYIRDKYSSNRYHHSPNEIRVNGPLRNLEEFAYDFGCHKDSYMNPEKKCSVW</sequence>
<dbReference type="Gene3D" id="3.40.390.10">
    <property type="entry name" value="Collagenase (Catalytic Domain)"/>
    <property type="match status" value="1"/>
</dbReference>
<dbReference type="InterPro" id="IPR024079">
    <property type="entry name" value="MetalloPept_cat_dom_sf"/>
</dbReference>
<dbReference type="Proteomes" id="UP000625711">
    <property type="component" value="Unassembled WGS sequence"/>
</dbReference>
<evidence type="ECO:0000256" key="6">
    <source>
        <dbReference type="ARBA" id="ARBA00022801"/>
    </source>
</evidence>
<feature type="domain" description="Peptidase M13 N-terminal" evidence="11">
    <location>
        <begin position="82"/>
        <end position="458"/>
    </location>
</feature>
<keyword evidence="13" id="KW-1185">Reference proteome</keyword>
<evidence type="ECO:0000256" key="8">
    <source>
        <dbReference type="ARBA" id="ARBA00023049"/>
    </source>
</evidence>
<evidence type="ECO:0000259" key="11">
    <source>
        <dbReference type="Pfam" id="PF05649"/>
    </source>
</evidence>
<keyword evidence="4" id="KW-0645">Protease</keyword>
<evidence type="ECO:0000256" key="5">
    <source>
        <dbReference type="ARBA" id="ARBA00022723"/>
    </source>
</evidence>
<feature type="domain" description="Peptidase M13 C-terminal" evidence="10">
    <location>
        <begin position="525"/>
        <end position="737"/>
    </location>
</feature>
<dbReference type="AlphaFoldDB" id="A0A834IV97"/>
<keyword evidence="9" id="KW-1133">Transmembrane helix</keyword>
<comment type="similarity">
    <text evidence="3">Belongs to the peptidase M13 family.</text>
</comment>
<gene>
    <name evidence="12" type="ORF">GWI33_004354</name>
</gene>
<keyword evidence="9" id="KW-0472">Membrane</keyword>
<evidence type="ECO:0000313" key="12">
    <source>
        <dbReference type="EMBL" id="KAF7286731.1"/>
    </source>
</evidence>
<protein>
    <submittedName>
        <fullName evidence="12">Uncharacterized protein</fullName>
    </submittedName>
</protein>
<dbReference type="GO" id="GO:0005886">
    <property type="term" value="C:plasma membrane"/>
    <property type="evidence" value="ECO:0007669"/>
    <property type="project" value="UniProtKB-SubCell"/>
</dbReference>
<comment type="subcellular location">
    <subcellularLocation>
        <location evidence="2">Cell membrane</location>
        <topology evidence="2">Single-pass type II membrane protein</topology>
    </subcellularLocation>
</comment>
<keyword evidence="7" id="KW-0862">Zinc</keyword>
<keyword evidence="8" id="KW-0482">Metalloprotease</keyword>
<evidence type="ECO:0000256" key="7">
    <source>
        <dbReference type="ARBA" id="ARBA00022833"/>
    </source>
</evidence>
<dbReference type="InterPro" id="IPR018497">
    <property type="entry name" value="Peptidase_M13_C"/>
</dbReference>
<dbReference type="InterPro" id="IPR042089">
    <property type="entry name" value="Peptidase_M13_dom_2"/>
</dbReference>
<evidence type="ECO:0000313" key="13">
    <source>
        <dbReference type="Proteomes" id="UP000625711"/>
    </source>
</evidence>
<keyword evidence="6" id="KW-0378">Hydrolase</keyword>
<dbReference type="CDD" id="cd08662">
    <property type="entry name" value="M13"/>
    <property type="match status" value="1"/>
</dbReference>
<dbReference type="EMBL" id="JAACXV010000022">
    <property type="protein sequence ID" value="KAF7286731.1"/>
    <property type="molecule type" value="Genomic_DNA"/>
</dbReference>
<evidence type="ECO:0000256" key="4">
    <source>
        <dbReference type="ARBA" id="ARBA00022670"/>
    </source>
</evidence>
<organism evidence="12 13">
    <name type="scientific">Rhynchophorus ferrugineus</name>
    <name type="common">Red palm weevil</name>
    <name type="synonym">Curculio ferrugineus</name>
    <dbReference type="NCBI Taxonomy" id="354439"/>
    <lineage>
        <taxon>Eukaryota</taxon>
        <taxon>Metazoa</taxon>
        <taxon>Ecdysozoa</taxon>
        <taxon>Arthropoda</taxon>
        <taxon>Hexapoda</taxon>
        <taxon>Insecta</taxon>
        <taxon>Pterygota</taxon>
        <taxon>Neoptera</taxon>
        <taxon>Endopterygota</taxon>
        <taxon>Coleoptera</taxon>
        <taxon>Polyphaga</taxon>
        <taxon>Cucujiformia</taxon>
        <taxon>Curculionidae</taxon>
        <taxon>Dryophthorinae</taxon>
        <taxon>Rhynchophorus</taxon>
    </lineage>
</organism>
<dbReference type="GO" id="GO:0004222">
    <property type="term" value="F:metalloendopeptidase activity"/>
    <property type="evidence" value="ECO:0007669"/>
    <property type="project" value="InterPro"/>
</dbReference>
<reference evidence="12" key="1">
    <citation type="submission" date="2020-08" db="EMBL/GenBank/DDBJ databases">
        <title>Genome sequencing and assembly of the red palm weevil Rhynchophorus ferrugineus.</title>
        <authorList>
            <person name="Dias G.B."/>
            <person name="Bergman C.M."/>
            <person name="Manee M."/>
        </authorList>
    </citation>
    <scope>NUCLEOTIDE SEQUENCE</scope>
    <source>
        <strain evidence="12">AA-2017</strain>
        <tissue evidence="12">Whole larva</tissue>
    </source>
</reference>
<keyword evidence="5" id="KW-0479">Metal-binding</keyword>
<comment type="cofactor">
    <cofactor evidence="1">
        <name>Zn(2+)</name>
        <dbReference type="ChEBI" id="CHEBI:29105"/>
    </cofactor>
</comment>
<proteinExistence type="inferred from homology"/>
<dbReference type="PRINTS" id="PR00786">
    <property type="entry name" value="NEPRILYSIN"/>
</dbReference>
<name>A0A834IV97_RHYFE</name>
<evidence type="ECO:0000256" key="3">
    <source>
        <dbReference type="ARBA" id="ARBA00007357"/>
    </source>
</evidence>
<evidence type="ECO:0000256" key="1">
    <source>
        <dbReference type="ARBA" id="ARBA00001947"/>
    </source>
</evidence>
<dbReference type="Pfam" id="PF01431">
    <property type="entry name" value="Peptidase_M13"/>
    <property type="match status" value="1"/>
</dbReference>
<dbReference type="PANTHER" id="PTHR11733:SF224">
    <property type="entry name" value="NEPRILYSIN-2"/>
    <property type="match status" value="1"/>
</dbReference>
<evidence type="ECO:0000259" key="10">
    <source>
        <dbReference type="Pfam" id="PF01431"/>
    </source>
</evidence>
<comment type="caution">
    <text evidence="12">The sequence shown here is derived from an EMBL/GenBank/DDBJ whole genome shotgun (WGS) entry which is preliminary data.</text>
</comment>
<dbReference type="PANTHER" id="PTHR11733">
    <property type="entry name" value="ZINC METALLOPROTEASE FAMILY M13 NEPRILYSIN-RELATED"/>
    <property type="match status" value="1"/>
</dbReference>
<dbReference type="GO" id="GO:0016485">
    <property type="term" value="P:protein processing"/>
    <property type="evidence" value="ECO:0007669"/>
    <property type="project" value="TreeGrafter"/>
</dbReference>
<dbReference type="PROSITE" id="PS51885">
    <property type="entry name" value="NEPRILYSIN"/>
    <property type="match status" value="1"/>
</dbReference>
<dbReference type="GO" id="GO:0046872">
    <property type="term" value="F:metal ion binding"/>
    <property type="evidence" value="ECO:0007669"/>
    <property type="project" value="UniProtKB-KW"/>
</dbReference>
<feature type="transmembrane region" description="Helical" evidence="9">
    <location>
        <begin position="31"/>
        <end position="55"/>
    </location>
</feature>
<dbReference type="InterPro" id="IPR008753">
    <property type="entry name" value="Peptidase_M13_N"/>
</dbReference>
<dbReference type="Pfam" id="PF05649">
    <property type="entry name" value="Peptidase_M13_N"/>
    <property type="match status" value="1"/>
</dbReference>
<dbReference type="InterPro" id="IPR000718">
    <property type="entry name" value="Peptidase_M13"/>
</dbReference>